<feature type="compositionally biased region" description="Basic and acidic residues" evidence="1">
    <location>
        <begin position="187"/>
        <end position="204"/>
    </location>
</feature>
<accession>A0AAD7SH82</accession>
<gene>
    <name evidence="2" type="ORF">AAFF_G00370820</name>
</gene>
<dbReference type="EMBL" id="JAINUG010000065">
    <property type="protein sequence ID" value="KAJ8402217.1"/>
    <property type="molecule type" value="Genomic_DNA"/>
</dbReference>
<name>A0AAD7SH82_9TELE</name>
<organism evidence="2 3">
    <name type="scientific">Aldrovandia affinis</name>
    <dbReference type="NCBI Taxonomy" id="143900"/>
    <lineage>
        <taxon>Eukaryota</taxon>
        <taxon>Metazoa</taxon>
        <taxon>Chordata</taxon>
        <taxon>Craniata</taxon>
        <taxon>Vertebrata</taxon>
        <taxon>Euteleostomi</taxon>
        <taxon>Actinopterygii</taxon>
        <taxon>Neopterygii</taxon>
        <taxon>Teleostei</taxon>
        <taxon>Notacanthiformes</taxon>
        <taxon>Halosauridae</taxon>
        <taxon>Aldrovandia</taxon>
    </lineage>
</organism>
<protein>
    <submittedName>
        <fullName evidence="2">Uncharacterized protein</fullName>
    </submittedName>
</protein>
<evidence type="ECO:0000313" key="3">
    <source>
        <dbReference type="Proteomes" id="UP001221898"/>
    </source>
</evidence>
<evidence type="ECO:0000313" key="2">
    <source>
        <dbReference type="EMBL" id="KAJ8402217.1"/>
    </source>
</evidence>
<evidence type="ECO:0000256" key="1">
    <source>
        <dbReference type="SAM" id="MobiDB-lite"/>
    </source>
</evidence>
<keyword evidence="3" id="KW-1185">Reference proteome</keyword>
<comment type="caution">
    <text evidence="2">The sequence shown here is derived from an EMBL/GenBank/DDBJ whole genome shotgun (WGS) entry which is preliminary data.</text>
</comment>
<feature type="compositionally biased region" description="Basic and acidic residues" evidence="1">
    <location>
        <begin position="87"/>
        <end position="106"/>
    </location>
</feature>
<sequence length="204" mass="21123">MPFAESGLMYDLSGRGKRGSGSGALEHGLGPFHVDMAAERSLKPLNDGIHLAGGTGAERARERSGPGRACAVVSAELSRGGVSVTGAREEEEGRAHYGESVTEWRGRRNGQGPEGRRRIARDGAIGRAASSAVQARGLINHHGVRSEPGRGGAAPLFSQSLTAVAPAHSRASSGPAALTGRRAVQTAEKRLTRGTRERSSAANS</sequence>
<proteinExistence type="predicted"/>
<feature type="region of interest" description="Disordered" evidence="1">
    <location>
        <begin position="82"/>
        <end position="122"/>
    </location>
</feature>
<reference evidence="2" key="1">
    <citation type="journal article" date="2023" name="Science">
        <title>Genome structures resolve the early diversification of teleost fishes.</title>
        <authorList>
            <person name="Parey E."/>
            <person name="Louis A."/>
            <person name="Montfort J."/>
            <person name="Bouchez O."/>
            <person name="Roques C."/>
            <person name="Iampietro C."/>
            <person name="Lluch J."/>
            <person name="Castinel A."/>
            <person name="Donnadieu C."/>
            <person name="Desvignes T."/>
            <person name="Floi Bucao C."/>
            <person name="Jouanno E."/>
            <person name="Wen M."/>
            <person name="Mejri S."/>
            <person name="Dirks R."/>
            <person name="Jansen H."/>
            <person name="Henkel C."/>
            <person name="Chen W.J."/>
            <person name="Zahm M."/>
            <person name="Cabau C."/>
            <person name="Klopp C."/>
            <person name="Thompson A.W."/>
            <person name="Robinson-Rechavi M."/>
            <person name="Braasch I."/>
            <person name="Lecointre G."/>
            <person name="Bobe J."/>
            <person name="Postlethwait J.H."/>
            <person name="Berthelot C."/>
            <person name="Roest Crollius H."/>
            <person name="Guiguen Y."/>
        </authorList>
    </citation>
    <scope>NUCLEOTIDE SEQUENCE</scope>
    <source>
        <strain evidence="2">NC1722</strain>
    </source>
</reference>
<dbReference type="Proteomes" id="UP001221898">
    <property type="component" value="Unassembled WGS sequence"/>
</dbReference>
<dbReference type="AlphaFoldDB" id="A0AAD7SH82"/>
<feature type="region of interest" description="Disordered" evidence="1">
    <location>
        <begin position="165"/>
        <end position="204"/>
    </location>
</feature>